<dbReference type="Gene3D" id="1.10.12.10">
    <property type="entry name" value="Lyase 2-enoyl-coa Hydratase, Chain A, domain 2"/>
    <property type="match status" value="1"/>
</dbReference>
<feature type="compositionally biased region" description="Pro residues" evidence="7">
    <location>
        <begin position="207"/>
        <end position="216"/>
    </location>
</feature>
<dbReference type="Pfam" id="PF18313">
    <property type="entry name" value="TLP1_add_C"/>
    <property type="match status" value="1"/>
</dbReference>
<organism evidence="9 10">
    <name type="scientific">Hoyosella altamirensis</name>
    <dbReference type="NCBI Taxonomy" id="616997"/>
    <lineage>
        <taxon>Bacteria</taxon>
        <taxon>Bacillati</taxon>
        <taxon>Actinomycetota</taxon>
        <taxon>Actinomycetes</taxon>
        <taxon>Mycobacteriales</taxon>
        <taxon>Hoyosellaceae</taxon>
        <taxon>Hoyosella</taxon>
    </lineage>
</organism>
<keyword evidence="3" id="KW-0443">Lipid metabolism</keyword>
<dbReference type="AlphaFoldDB" id="A0A839RMP7"/>
<comment type="similarity">
    <text evidence="2 6">Belongs to the enoyl-CoA hydratase/isomerase family.</text>
</comment>
<evidence type="ECO:0000256" key="4">
    <source>
        <dbReference type="ARBA" id="ARBA00023709"/>
    </source>
</evidence>
<dbReference type="SUPFAM" id="SSF55961">
    <property type="entry name" value="Bet v1-like"/>
    <property type="match status" value="1"/>
</dbReference>
<evidence type="ECO:0000256" key="2">
    <source>
        <dbReference type="ARBA" id="ARBA00005254"/>
    </source>
</evidence>
<dbReference type="SUPFAM" id="SSF53901">
    <property type="entry name" value="Thiolase-like"/>
    <property type="match status" value="2"/>
</dbReference>
<sequence>MVRQDPLMPMRTARIIGEASVRSLLQREAASTSAAPTEAHFSRDFAHTFGETALVTAQPDEIMERVLDFKSFGKWFTLHADWPNGAPGQVTSGSQYIEDVRILGTPARVQWTVTHYAPPAAFAIEGTGPMGTTVGIWFGAKETPAGTELTVTGGFHSDALKGPMGSLVASTLQAATKEALGNLTRLLNGAPAEPSSTGQAGAFTRQIPPPSGPRPDPVLHAPSGKLVDPWAPVLTGIGQTVHRPNSADTIQSPLELAAHAARIAIKDAGNARLLDSRVRVSAVSTVSWAYGDDQAALLARELGIDDAELVQSAPLGGDAPQRLVSDAAQSISEGQLDVAIIAGAEAFASLAIAQKSGAAPDWDRPHSGAGAPRRVGSDRPGNNEAENAAGLLTPAPMYALMESALRGALKRDIREHVTAISSLWSRFSAAATKNRFAWLPEYHSPERIADHAADNRPIASPYTKLMTANLTVDQGAALVLCSAATAAAAGIPPQHWVFIHAAAHAEEEWHVSERHSIAEVPAIGAAARAALAHAGLTIDDVKHLDLYSCFPFAVEAAAQQLSLPLDDPARPLTQTGGLTFAGGPLNNYSTHGIAALATQLRNEPTAYGLATALGWYATKHAIGIYSAQPPRTLFRQIDAGLRMRRPPKRRVRTNYSGEALVEGYTVTYQSNGSPEALIVSCITVDGDRVLARATEAEYVALGEATDLLDTTITLTDGAVSSLGAHRNTSTGTVRDRLLSTGAAHVPSLMVEWDGPLCVITLNRPQVRNAIDLALALEIERAIDTFEADPDARVAILRGAGTDFCTGMDLKAAAKGQFPVTPRRGLLGLTGTPPVKPVIAAVEGNALAGGFELALACDLVVAAEDASFGLPEARRGLVAAAGGVLRLAQRLPRAIALELAYTGAPISAHRAYELGLINRLCAPGDAAQVARNLAHVIAESAPLSVELSKRIVDESPGWPVTEAFSRQSEIASAASFSDDAAEGIRAFDEKRAPRWSGR</sequence>
<comment type="catalytic activity">
    <reaction evidence="4">
        <text>a (3S)-3-hydroxyacyl-CoA = a (2E)-enoyl-CoA + H2O</text>
        <dbReference type="Rhea" id="RHEA:16105"/>
        <dbReference type="ChEBI" id="CHEBI:15377"/>
        <dbReference type="ChEBI" id="CHEBI:57318"/>
        <dbReference type="ChEBI" id="CHEBI:58856"/>
        <dbReference type="EC" id="4.2.1.17"/>
    </reaction>
</comment>
<dbReference type="GO" id="GO:0006631">
    <property type="term" value="P:fatty acid metabolic process"/>
    <property type="evidence" value="ECO:0007669"/>
    <property type="project" value="UniProtKB-KW"/>
</dbReference>
<dbReference type="PANTHER" id="PTHR43802:SF1">
    <property type="entry name" value="IP11341P-RELATED"/>
    <property type="match status" value="1"/>
</dbReference>
<gene>
    <name evidence="9" type="ORF">FHU29_002116</name>
</gene>
<evidence type="ECO:0000259" key="8">
    <source>
        <dbReference type="Pfam" id="PF18313"/>
    </source>
</evidence>
<dbReference type="Gene3D" id="3.90.226.10">
    <property type="entry name" value="2-enoyl-CoA Hydratase, Chain A, domain 1"/>
    <property type="match status" value="1"/>
</dbReference>
<dbReference type="RefSeq" id="WP_064441075.1">
    <property type="nucleotide sequence ID" value="NZ_BDDI01000011.1"/>
</dbReference>
<keyword evidence="10" id="KW-1185">Reference proteome</keyword>
<dbReference type="InterPro" id="IPR018376">
    <property type="entry name" value="Enoyl-CoA_hyd/isom_CS"/>
</dbReference>
<dbReference type="InterPro" id="IPR001753">
    <property type="entry name" value="Enoyl-CoA_hydra/iso"/>
</dbReference>
<dbReference type="InterPro" id="IPR040771">
    <property type="entry name" value="TLP1_add_C"/>
</dbReference>
<keyword evidence="9" id="KW-0012">Acyltransferase</keyword>
<feature type="region of interest" description="Disordered" evidence="7">
    <location>
        <begin position="191"/>
        <end position="218"/>
    </location>
</feature>
<dbReference type="Proteomes" id="UP000567922">
    <property type="component" value="Unassembled WGS sequence"/>
</dbReference>
<dbReference type="SUPFAM" id="SSF52096">
    <property type="entry name" value="ClpP/crotonase"/>
    <property type="match status" value="1"/>
</dbReference>
<keyword evidence="3" id="KW-0276">Fatty acid metabolism</keyword>
<name>A0A839RMP7_9ACTN</name>
<evidence type="ECO:0000313" key="10">
    <source>
        <dbReference type="Proteomes" id="UP000567922"/>
    </source>
</evidence>
<dbReference type="InterPro" id="IPR014748">
    <property type="entry name" value="Enoyl-CoA_hydra_C"/>
</dbReference>
<evidence type="ECO:0000256" key="3">
    <source>
        <dbReference type="ARBA" id="ARBA00022832"/>
    </source>
</evidence>
<evidence type="ECO:0000256" key="5">
    <source>
        <dbReference type="ARBA" id="ARBA00023717"/>
    </source>
</evidence>
<feature type="region of interest" description="Disordered" evidence="7">
    <location>
        <begin position="358"/>
        <end position="388"/>
    </location>
</feature>
<dbReference type="InterPro" id="IPR016039">
    <property type="entry name" value="Thiolase-like"/>
</dbReference>
<comment type="function">
    <text evidence="1">Could possibly oxidize fatty acids using specific components.</text>
</comment>
<dbReference type="InterPro" id="IPR029045">
    <property type="entry name" value="ClpP/crotonase-like_dom_sf"/>
</dbReference>
<dbReference type="Gene3D" id="3.40.47.10">
    <property type="match status" value="1"/>
</dbReference>
<feature type="domain" description="Thiolase-like protein type 1 additional C-terminal" evidence="8">
    <location>
        <begin position="645"/>
        <end position="700"/>
    </location>
</feature>
<dbReference type="Gene3D" id="2.40.50.840">
    <property type="match status" value="1"/>
</dbReference>
<evidence type="ECO:0000256" key="6">
    <source>
        <dbReference type="RuleBase" id="RU003707"/>
    </source>
</evidence>
<evidence type="ECO:0000256" key="1">
    <source>
        <dbReference type="ARBA" id="ARBA00002994"/>
    </source>
</evidence>
<dbReference type="NCBIfam" id="NF006100">
    <property type="entry name" value="PRK08252.1"/>
    <property type="match status" value="1"/>
</dbReference>
<evidence type="ECO:0000313" key="9">
    <source>
        <dbReference type="EMBL" id="MBB3037667.1"/>
    </source>
</evidence>
<protein>
    <submittedName>
        <fullName evidence="9">Acetyl-CoA C-acetyltransferase</fullName>
        <ecNumber evidence="9">2.3.1.9</ecNumber>
    </submittedName>
</protein>
<dbReference type="InterPro" id="IPR019587">
    <property type="entry name" value="Polyketide_cyclase/dehydratase"/>
</dbReference>
<dbReference type="GO" id="GO:0003985">
    <property type="term" value="F:acetyl-CoA C-acetyltransferase activity"/>
    <property type="evidence" value="ECO:0007669"/>
    <property type="project" value="UniProtKB-EC"/>
</dbReference>
<comment type="caution">
    <text evidence="9">The sequence shown here is derived from an EMBL/GenBank/DDBJ whole genome shotgun (WGS) entry which is preliminary data.</text>
</comment>
<comment type="catalytic activity">
    <reaction evidence="5">
        <text>a 4-saturated-(3S)-3-hydroxyacyl-CoA = a (3E)-enoyl-CoA + H2O</text>
        <dbReference type="Rhea" id="RHEA:20724"/>
        <dbReference type="ChEBI" id="CHEBI:15377"/>
        <dbReference type="ChEBI" id="CHEBI:58521"/>
        <dbReference type="ChEBI" id="CHEBI:137480"/>
        <dbReference type="EC" id="4.2.1.17"/>
    </reaction>
</comment>
<dbReference type="OrthoDB" id="4470569at2"/>
<accession>A0A839RMP7</accession>
<keyword evidence="9" id="KW-0808">Transferase</keyword>
<dbReference type="PANTHER" id="PTHR43802">
    <property type="entry name" value="ENOYL-COA HYDRATASE"/>
    <property type="match status" value="1"/>
</dbReference>
<dbReference type="EMBL" id="JACHWS010000002">
    <property type="protein sequence ID" value="MBB3037667.1"/>
    <property type="molecule type" value="Genomic_DNA"/>
</dbReference>
<reference evidence="9 10" key="1">
    <citation type="submission" date="2020-08" db="EMBL/GenBank/DDBJ databases">
        <title>Sequencing the genomes of 1000 actinobacteria strains.</title>
        <authorList>
            <person name="Klenk H.-P."/>
        </authorList>
    </citation>
    <scope>NUCLEOTIDE SEQUENCE [LARGE SCALE GENOMIC DNA]</scope>
    <source>
        <strain evidence="9 10">DSM 45258</strain>
    </source>
</reference>
<dbReference type="EC" id="2.3.1.9" evidence="9"/>
<dbReference type="Pfam" id="PF10604">
    <property type="entry name" value="Polyketide_cyc2"/>
    <property type="match status" value="1"/>
</dbReference>
<dbReference type="InterPro" id="IPR023393">
    <property type="entry name" value="START-like_dom_sf"/>
</dbReference>
<evidence type="ECO:0000256" key="7">
    <source>
        <dbReference type="SAM" id="MobiDB-lite"/>
    </source>
</evidence>
<dbReference type="PROSITE" id="PS00166">
    <property type="entry name" value="ENOYL_COA_HYDRATASE"/>
    <property type="match status" value="1"/>
</dbReference>
<dbReference type="Pfam" id="PF00378">
    <property type="entry name" value="ECH_1"/>
    <property type="match status" value="1"/>
</dbReference>
<dbReference type="Gene3D" id="3.30.530.20">
    <property type="match status" value="1"/>
</dbReference>
<proteinExistence type="inferred from homology"/>
<dbReference type="GO" id="GO:0004300">
    <property type="term" value="F:enoyl-CoA hydratase activity"/>
    <property type="evidence" value="ECO:0007669"/>
    <property type="project" value="UniProtKB-EC"/>
</dbReference>
<dbReference type="CDD" id="cd06558">
    <property type="entry name" value="crotonase-like"/>
    <property type="match status" value="1"/>
</dbReference>